<dbReference type="InterPro" id="IPR029063">
    <property type="entry name" value="SAM-dependent_MTases_sf"/>
</dbReference>
<keyword evidence="1" id="KW-1133">Transmembrane helix</keyword>
<evidence type="ECO:0000256" key="1">
    <source>
        <dbReference type="SAM" id="Phobius"/>
    </source>
</evidence>
<dbReference type="PANTHER" id="PTHR34203:SF15">
    <property type="entry name" value="SLL1173 PROTEIN"/>
    <property type="match status" value="1"/>
</dbReference>
<dbReference type="AlphaFoldDB" id="A0ABD3RE41"/>
<dbReference type="InterPro" id="IPR006342">
    <property type="entry name" value="FkbM_mtfrase"/>
</dbReference>
<evidence type="ECO:0000259" key="2">
    <source>
        <dbReference type="Pfam" id="PF05050"/>
    </source>
</evidence>
<feature type="transmembrane region" description="Helical" evidence="1">
    <location>
        <begin position="12"/>
        <end position="28"/>
    </location>
</feature>
<dbReference type="SUPFAM" id="SSF53335">
    <property type="entry name" value="S-adenosyl-L-methionine-dependent methyltransferases"/>
    <property type="match status" value="1"/>
</dbReference>
<dbReference type="PANTHER" id="PTHR34203">
    <property type="entry name" value="METHYLTRANSFERASE, FKBM FAMILY PROTEIN"/>
    <property type="match status" value="1"/>
</dbReference>
<name>A0ABD3RE41_9STRA</name>
<organism evidence="3 4">
    <name type="scientific">Cyclostephanos tholiformis</name>
    <dbReference type="NCBI Taxonomy" id="382380"/>
    <lineage>
        <taxon>Eukaryota</taxon>
        <taxon>Sar</taxon>
        <taxon>Stramenopiles</taxon>
        <taxon>Ochrophyta</taxon>
        <taxon>Bacillariophyta</taxon>
        <taxon>Coscinodiscophyceae</taxon>
        <taxon>Thalassiosirophycidae</taxon>
        <taxon>Stephanodiscales</taxon>
        <taxon>Stephanodiscaceae</taxon>
        <taxon>Cyclostephanos</taxon>
    </lineage>
</organism>
<proteinExistence type="predicted"/>
<dbReference type="Proteomes" id="UP001530377">
    <property type="component" value="Unassembled WGS sequence"/>
</dbReference>
<dbReference type="InterPro" id="IPR052514">
    <property type="entry name" value="SAM-dependent_MTase"/>
</dbReference>
<sequence>MSSHPNSCLKTAVIIVLVVEIALYIGYLRRNSMALNLEDGEHVWYSHYNLNLPTVEKCTEEQRSKIEVQLGLSHNRVKGLSGCFDADWLDAFFEEEEDIGTEHFIGISVGCNVGTDAINTARMGMSDPKFDVFSWIDALGEVVPPVCGKKNRQGATNFPLREGEMHCIEPMPSNALVLNNAIRASGVDEGRFVVSHAAISSSNGVVKFPNGGPGYEACGMQGCQHADEGIGLVDVNVYSLDYYVSKFVKGRGPINVLSVDVEGWDFDALFGASSVLDRTYYLEFEYHKVGNWANYKLENALRLLDHKGTGMWRITECYFAVYDKWHDWSNVGCVHRSYANLAKRMEDRFNSTLHSL</sequence>
<gene>
    <name evidence="3" type="ORF">ACHAXA_004560</name>
</gene>
<comment type="caution">
    <text evidence="3">The sequence shown here is derived from an EMBL/GenBank/DDBJ whole genome shotgun (WGS) entry which is preliminary data.</text>
</comment>
<dbReference type="EMBL" id="JALLPB020000284">
    <property type="protein sequence ID" value="KAL3811049.1"/>
    <property type="molecule type" value="Genomic_DNA"/>
</dbReference>
<keyword evidence="4" id="KW-1185">Reference proteome</keyword>
<keyword evidence="1" id="KW-0812">Transmembrane</keyword>
<evidence type="ECO:0000313" key="3">
    <source>
        <dbReference type="EMBL" id="KAL3811049.1"/>
    </source>
</evidence>
<evidence type="ECO:0000313" key="4">
    <source>
        <dbReference type="Proteomes" id="UP001530377"/>
    </source>
</evidence>
<dbReference type="Gene3D" id="3.40.50.150">
    <property type="entry name" value="Vaccinia Virus protein VP39"/>
    <property type="match status" value="1"/>
</dbReference>
<keyword evidence="1" id="KW-0472">Membrane</keyword>
<accession>A0ABD3RE41</accession>
<reference evidence="3 4" key="1">
    <citation type="submission" date="2024-10" db="EMBL/GenBank/DDBJ databases">
        <title>Updated reference genomes for cyclostephanoid diatoms.</title>
        <authorList>
            <person name="Roberts W.R."/>
            <person name="Alverson A.J."/>
        </authorList>
    </citation>
    <scope>NUCLEOTIDE SEQUENCE [LARGE SCALE GENOMIC DNA]</scope>
    <source>
        <strain evidence="3 4">AJA228-03</strain>
    </source>
</reference>
<feature type="domain" description="Methyltransferase FkbM" evidence="2">
    <location>
        <begin position="162"/>
        <end position="290"/>
    </location>
</feature>
<dbReference type="Pfam" id="PF05050">
    <property type="entry name" value="Methyltransf_21"/>
    <property type="match status" value="1"/>
</dbReference>
<dbReference type="NCBIfam" id="TIGR01444">
    <property type="entry name" value="fkbM_fam"/>
    <property type="match status" value="1"/>
</dbReference>
<protein>
    <recommendedName>
        <fullName evidence="2">Methyltransferase FkbM domain-containing protein</fullName>
    </recommendedName>
</protein>